<evidence type="ECO:0000313" key="3">
    <source>
        <dbReference type="EMBL" id="CAG8522520.1"/>
    </source>
</evidence>
<gene>
    <name evidence="3" type="ORF">DEBURN_LOCUS5735</name>
</gene>
<organism evidence="3 4">
    <name type="scientific">Diversispora eburnea</name>
    <dbReference type="NCBI Taxonomy" id="1213867"/>
    <lineage>
        <taxon>Eukaryota</taxon>
        <taxon>Fungi</taxon>
        <taxon>Fungi incertae sedis</taxon>
        <taxon>Mucoromycota</taxon>
        <taxon>Glomeromycotina</taxon>
        <taxon>Glomeromycetes</taxon>
        <taxon>Diversisporales</taxon>
        <taxon>Diversisporaceae</taxon>
        <taxon>Diversispora</taxon>
    </lineage>
</organism>
<proteinExistence type="inferred from homology"/>
<reference evidence="3" key="1">
    <citation type="submission" date="2021-06" db="EMBL/GenBank/DDBJ databases">
        <authorList>
            <person name="Kallberg Y."/>
            <person name="Tangrot J."/>
            <person name="Rosling A."/>
        </authorList>
    </citation>
    <scope>NUCLEOTIDE SEQUENCE</scope>
    <source>
        <strain evidence="3">AZ414A</strain>
    </source>
</reference>
<dbReference type="GO" id="GO:0005829">
    <property type="term" value="C:cytosol"/>
    <property type="evidence" value="ECO:0007669"/>
    <property type="project" value="TreeGrafter"/>
</dbReference>
<evidence type="ECO:0000313" key="4">
    <source>
        <dbReference type="Proteomes" id="UP000789706"/>
    </source>
</evidence>
<evidence type="ECO:0000259" key="2">
    <source>
        <dbReference type="Pfam" id="PF01910"/>
    </source>
</evidence>
<accession>A0A9N9AAQ7</accession>
<protein>
    <submittedName>
        <fullName evidence="3">3722_t:CDS:1</fullName>
    </submittedName>
</protein>
<name>A0A9N9AAQ7_9GLOM</name>
<dbReference type="SUPFAM" id="SSF89957">
    <property type="entry name" value="MTH1187/YkoF-like"/>
    <property type="match status" value="1"/>
</dbReference>
<feature type="domain" description="Thiamine-binding protein" evidence="2">
    <location>
        <begin position="3"/>
        <end position="65"/>
    </location>
</feature>
<comment type="similarity">
    <text evidence="1">Belongs to the UPF0045 family.</text>
</comment>
<dbReference type="InterPro" id="IPR051614">
    <property type="entry name" value="UPF0045_domain"/>
</dbReference>
<dbReference type="InterPro" id="IPR002767">
    <property type="entry name" value="Thiamine_BP"/>
</dbReference>
<sequence>MKSLKFKVHGSGTNIEGSFDDVMKGVHKCVDKVHEMGCKRIDTTIRIQSRTDKFVSLEDSIRAVKSRL</sequence>
<keyword evidence="4" id="KW-1185">Reference proteome</keyword>
<dbReference type="PANTHER" id="PTHR33777">
    <property type="entry name" value="UPF0045 PROTEIN ECM15"/>
    <property type="match status" value="1"/>
</dbReference>
<dbReference type="Proteomes" id="UP000789706">
    <property type="component" value="Unassembled WGS sequence"/>
</dbReference>
<evidence type="ECO:0000256" key="1">
    <source>
        <dbReference type="ARBA" id="ARBA00010272"/>
    </source>
</evidence>
<dbReference type="PANTHER" id="PTHR33777:SF1">
    <property type="entry name" value="UPF0045 PROTEIN ECM15"/>
    <property type="match status" value="1"/>
</dbReference>
<dbReference type="OrthoDB" id="5587367at2759"/>
<dbReference type="EMBL" id="CAJVPK010000528">
    <property type="protein sequence ID" value="CAG8522520.1"/>
    <property type="molecule type" value="Genomic_DNA"/>
</dbReference>
<dbReference type="AlphaFoldDB" id="A0A9N9AAQ7"/>
<comment type="caution">
    <text evidence="3">The sequence shown here is derived from an EMBL/GenBank/DDBJ whole genome shotgun (WGS) entry which is preliminary data.</text>
</comment>
<dbReference type="Pfam" id="PF01910">
    <property type="entry name" value="Thiamine_BP"/>
    <property type="match status" value="1"/>
</dbReference>
<dbReference type="InterPro" id="IPR029756">
    <property type="entry name" value="MTH1187/YkoF-like"/>
</dbReference>
<dbReference type="Gene3D" id="3.30.70.930">
    <property type="match status" value="1"/>
</dbReference>